<dbReference type="Gene3D" id="2.60.40.420">
    <property type="entry name" value="Cupredoxins - blue copper proteins"/>
    <property type="match status" value="1"/>
</dbReference>
<organism evidence="2 3">
    <name type="scientific">Cellvibrio fibrivorans</name>
    <dbReference type="NCBI Taxonomy" id="126350"/>
    <lineage>
        <taxon>Bacteria</taxon>
        <taxon>Pseudomonadati</taxon>
        <taxon>Pseudomonadota</taxon>
        <taxon>Gammaproteobacteria</taxon>
        <taxon>Cellvibrionales</taxon>
        <taxon>Cellvibrionaceae</taxon>
        <taxon>Cellvibrio</taxon>
    </lineage>
</organism>
<dbReference type="InterPro" id="IPR034242">
    <property type="entry name" value="MauL"/>
</dbReference>
<accession>A0ABU1UU57</accession>
<sequence>MNSKFAGQLLLVAALLMSPPGISAQLELSVVDDKGNPLKDAVAALVPQQKIDYTAVPTVIMDQRQNMFVPGVLAIRVNTQVRFPNSDDVRHHVYSFSPAKKFELRLYHGMTAEPVLFDKPGTVVLGCNIHDSMVAYIYVVETEYFAVADAQGNISLAAPAGKYQVQIYHPQMSGNFPESTITLDDSQTLNNKITVNNLSAAKTAETVDEFSNLF</sequence>
<gene>
    <name evidence="2" type="ORF">J2X05_000731</name>
</gene>
<dbReference type="CDD" id="cd04221">
    <property type="entry name" value="MauL"/>
    <property type="match status" value="1"/>
</dbReference>
<dbReference type="Proteomes" id="UP001253595">
    <property type="component" value="Unassembled WGS sequence"/>
</dbReference>
<comment type="caution">
    <text evidence="2">The sequence shown here is derived from an EMBL/GenBank/DDBJ whole genome shotgun (WGS) entry which is preliminary data.</text>
</comment>
<protein>
    <submittedName>
        <fullName evidence="2">Plastocyanin</fullName>
    </submittedName>
</protein>
<name>A0ABU1UU57_9GAMM</name>
<evidence type="ECO:0000313" key="2">
    <source>
        <dbReference type="EMBL" id="MDR7088728.1"/>
    </source>
</evidence>
<evidence type="ECO:0000256" key="1">
    <source>
        <dbReference type="SAM" id="SignalP"/>
    </source>
</evidence>
<dbReference type="RefSeq" id="WP_310068729.1">
    <property type="nucleotide sequence ID" value="NZ_JAVDVX010000001.1"/>
</dbReference>
<keyword evidence="1" id="KW-0732">Signal</keyword>
<dbReference type="EMBL" id="JAVDVX010000001">
    <property type="protein sequence ID" value="MDR7088728.1"/>
    <property type="molecule type" value="Genomic_DNA"/>
</dbReference>
<evidence type="ECO:0000313" key="3">
    <source>
        <dbReference type="Proteomes" id="UP001253595"/>
    </source>
</evidence>
<feature type="signal peptide" evidence="1">
    <location>
        <begin position="1"/>
        <end position="24"/>
    </location>
</feature>
<dbReference type="SUPFAM" id="SSF49503">
    <property type="entry name" value="Cupredoxins"/>
    <property type="match status" value="1"/>
</dbReference>
<feature type="chain" id="PRO_5046589254" evidence="1">
    <location>
        <begin position="25"/>
        <end position="214"/>
    </location>
</feature>
<dbReference type="InterPro" id="IPR008972">
    <property type="entry name" value="Cupredoxin"/>
</dbReference>
<proteinExistence type="predicted"/>
<reference evidence="2 3" key="1">
    <citation type="submission" date="2023-07" db="EMBL/GenBank/DDBJ databases">
        <title>Sorghum-associated microbial communities from plants grown in Nebraska, USA.</title>
        <authorList>
            <person name="Schachtman D."/>
        </authorList>
    </citation>
    <scope>NUCLEOTIDE SEQUENCE [LARGE SCALE GENOMIC DNA]</scope>
    <source>
        <strain evidence="2 3">BE190</strain>
    </source>
</reference>
<keyword evidence="3" id="KW-1185">Reference proteome</keyword>